<dbReference type="Proteomes" id="UP000000248">
    <property type="component" value="Chromosome"/>
</dbReference>
<evidence type="ECO:0000256" key="2">
    <source>
        <dbReference type="ARBA" id="ARBA00022692"/>
    </source>
</evidence>
<feature type="transmembrane region" description="Helical" evidence="8">
    <location>
        <begin position="20"/>
        <end position="45"/>
    </location>
</feature>
<name>A5EXQ8_DICNV</name>
<feature type="transmembrane region" description="Helical" evidence="8">
    <location>
        <begin position="65"/>
        <end position="85"/>
    </location>
</feature>
<protein>
    <submittedName>
        <fullName evidence="11">Twitching motility protein PilJ</fullName>
    </submittedName>
</protein>
<reference evidence="11 12" key="1">
    <citation type="journal article" date="2007" name="Nat. Biotechnol.">
        <title>Genome sequence and identification of candidate vaccine antigens from the animal pathogen Dichelobacter nodosus.</title>
        <authorList>
            <person name="Myers G.S."/>
            <person name="Parker D."/>
            <person name="Al-Hasani K."/>
            <person name="Kennan R.M."/>
            <person name="Seemann T."/>
            <person name="Ren Q."/>
            <person name="Badger J.H."/>
            <person name="Selengut J.D."/>
            <person name="Deboy R.T."/>
            <person name="Tettelin H."/>
            <person name="Boyce J.D."/>
            <person name="McCarl V.P."/>
            <person name="Han X."/>
            <person name="Nelson W.C."/>
            <person name="Madupu R."/>
            <person name="Mohamoud Y."/>
            <person name="Holley T."/>
            <person name="Fedorova N."/>
            <person name="Khouri H."/>
            <person name="Bottomley S.P."/>
            <person name="Whittington R.J."/>
            <person name="Adler B."/>
            <person name="Songer J.G."/>
            <person name="Rood J.I."/>
            <person name="Paulsen I.T."/>
        </authorList>
    </citation>
    <scope>NUCLEOTIDE SEQUENCE [LARGE SCALE GENOMIC DNA]</scope>
    <source>
        <strain evidence="11 12">VCS1703A</strain>
    </source>
</reference>
<evidence type="ECO:0000256" key="3">
    <source>
        <dbReference type="ARBA" id="ARBA00022989"/>
    </source>
</evidence>
<evidence type="ECO:0000256" key="7">
    <source>
        <dbReference type="PROSITE-ProRule" id="PRU00284"/>
    </source>
</evidence>
<dbReference type="EMBL" id="CP000513">
    <property type="protein sequence ID" value="ABQ13123.1"/>
    <property type="molecule type" value="Genomic_DNA"/>
</dbReference>
<dbReference type="InterPro" id="IPR003660">
    <property type="entry name" value="HAMP_dom"/>
</dbReference>
<comment type="subcellular location">
    <subcellularLocation>
        <location evidence="1">Membrane</location>
        <topology evidence="1">Multi-pass membrane protein</topology>
    </subcellularLocation>
</comment>
<dbReference type="SMART" id="SM00283">
    <property type="entry name" value="MA"/>
    <property type="match status" value="1"/>
</dbReference>
<proteinExistence type="inferred from homology"/>
<dbReference type="HOGENOM" id="CLU_000445_107_18_6"/>
<organism evidence="11 12">
    <name type="scientific">Dichelobacter nodosus (strain VCS1703A)</name>
    <dbReference type="NCBI Taxonomy" id="246195"/>
    <lineage>
        <taxon>Bacteria</taxon>
        <taxon>Pseudomonadati</taxon>
        <taxon>Pseudomonadota</taxon>
        <taxon>Gammaproteobacteria</taxon>
        <taxon>Cardiobacteriales</taxon>
        <taxon>Cardiobacteriaceae</taxon>
        <taxon>Dichelobacter</taxon>
    </lineage>
</organism>
<evidence type="ECO:0000256" key="5">
    <source>
        <dbReference type="ARBA" id="ARBA00023224"/>
    </source>
</evidence>
<accession>A5EXQ8</accession>
<evidence type="ECO:0000256" key="6">
    <source>
        <dbReference type="ARBA" id="ARBA00029447"/>
    </source>
</evidence>
<dbReference type="SUPFAM" id="SSF58104">
    <property type="entry name" value="Methyl-accepting chemotaxis protein (MCP) signaling domain"/>
    <property type="match status" value="1"/>
</dbReference>
<keyword evidence="12" id="KW-1185">Reference proteome</keyword>
<dbReference type="eggNOG" id="COG0840">
    <property type="taxonomic scope" value="Bacteria"/>
</dbReference>
<evidence type="ECO:0000256" key="8">
    <source>
        <dbReference type="SAM" id="Phobius"/>
    </source>
</evidence>
<keyword evidence="3 8" id="KW-1133">Transmembrane helix</keyword>
<dbReference type="KEGG" id="dno:DNO_1094"/>
<sequence length="436" mass="47335">MKGSRRSQQDDNHQDKQNVFGWVAIGFGALSLILIVLIIIGLFTGTEEQPLSLGIADVNHAGLRFLLPILLLFVVLAAIFWYLFISSQSSEIQDIAIRQQMKERQNQDAILRLMDELTDLSNGDLTVEAQVTEDFTGAIADSVNYAIESMRELVGTINRTSSRVSDAANITRFIASDMQKSSIEQAEKIHSITQTIGNMVGSLDRVAASTTDSAEIARNSVTIAQEGAKRVNDTIGGMNNIRENIQETSKRIKRLGESSQEIGNIVEIIKGITDQTNILALNAAIQATSAGEAGRGFAVVADEIQRLAERSSNATRRIESLVKTIQTDTNEAIASMEKSTREVVTGANIAEEAGMSLTRIQEVSTSLALLIEKVSDSTRKVSSMAINISQDMSRINDMATTTSENVIKTSDSIANLSQLSSELNDSVSGFKLPEGY</sequence>
<keyword evidence="5 7" id="KW-0807">Transducer</keyword>
<dbReference type="Pfam" id="PF00015">
    <property type="entry name" value="MCPsignal"/>
    <property type="match status" value="1"/>
</dbReference>
<dbReference type="Gene3D" id="1.10.287.950">
    <property type="entry name" value="Methyl-accepting chemotaxis protein"/>
    <property type="match status" value="1"/>
</dbReference>
<feature type="domain" description="Methyl-accepting transducer" evidence="9">
    <location>
        <begin position="160"/>
        <end position="396"/>
    </location>
</feature>
<feature type="domain" description="HAMP" evidence="10">
    <location>
        <begin position="104"/>
        <end position="155"/>
    </location>
</feature>
<dbReference type="InterPro" id="IPR004089">
    <property type="entry name" value="MCPsignal_dom"/>
</dbReference>
<keyword evidence="2 8" id="KW-0812">Transmembrane</keyword>
<evidence type="ECO:0000259" key="9">
    <source>
        <dbReference type="PROSITE" id="PS50111"/>
    </source>
</evidence>
<gene>
    <name evidence="11" type="primary">pilJ</name>
    <name evidence="11" type="ordered locus">DNO_1094</name>
</gene>
<evidence type="ECO:0000313" key="12">
    <source>
        <dbReference type="Proteomes" id="UP000000248"/>
    </source>
</evidence>
<dbReference type="STRING" id="246195.DNO_1094"/>
<keyword evidence="4 8" id="KW-0472">Membrane</keyword>
<dbReference type="GO" id="GO:0007165">
    <property type="term" value="P:signal transduction"/>
    <property type="evidence" value="ECO:0007669"/>
    <property type="project" value="UniProtKB-KW"/>
</dbReference>
<evidence type="ECO:0000259" key="10">
    <source>
        <dbReference type="PROSITE" id="PS50885"/>
    </source>
</evidence>
<evidence type="ECO:0000256" key="1">
    <source>
        <dbReference type="ARBA" id="ARBA00004141"/>
    </source>
</evidence>
<dbReference type="CDD" id="cd11386">
    <property type="entry name" value="MCP_signal"/>
    <property type="match status" value="1"/>
</dbReference>
<dbReference type="PROSITE" id="PS50885">
    <property type="entry name" value="HAMP"/>
    <property type="match status" value="1"/>
</dbReference>
<dbReference type="PANTHER" id="PTHR32089:SF119">
    <property type="entry name" value="METHYL-ACCEPTING CHEMOTAXIS PROTEIN CTPL"/>
    <property type="match status" value="1"/>
</dbReference>
<dbReference type="PANTHER" id="PTHR32089">
    <property type="entry name" value="METHYL-ACCEPTING CHEMOTAXIS PROTEIN MCPB"/>
    <property type="match status" value="1"/>
</dbReference>
<evidence type="ECO:0000256" key="4">
    <source>
        <dbReference type="ARBA" id="ARBA00023136"/>
    </source>
</evidence>
<dbReference type="PROSITE" id="PS50111">
    <property type="entry name" value="CHEMOTAXIS_TRANSDUC_2"/>
    <property type="match status" value="1"/>
</dbReference>
<evidence type="ECO:0000313" key="11">
    <source>
        <dbReference type="EMBL" id="ABQ13123.1"/>
    </source>
</evidence>
<dbReference type="OrthoDB" id="9177152at2"/>
<comment type="similarity">
    <text evidence="6">Belongs to the methyl-accepting chemotaxis (MCP) protein family.</text>
</comment>
<dbReference type="AlphaFoldDB" id="A5EXQ8"/>
<dbReference type="GO" id="GO:0006935">
    <property type="term" value="P:chemotaxis"/>
    <property type="evidence" value="ECO:0007669"/>
    <property type="project" value="UniProtKB-ARBA"/>
</dbReference>
<dbReference type="GO" id="GO:0016020">
    <property type="term" value="C:membrane"/>
    <property type="evidence" value="ECO:0007669"/>
    <property type="project" value="UniProtKB-SubCell"/>
</dbReference>
<dbReference type="RefSeq" id="WP_012031398.1">
    <property type="nucleotide sequence ID" value="NC_009446.1"/>
</dbReference>